<evidence type="ECO:0000256" key="3">
    <source>
        <dbReference type="ARBA" id="ARBA00022692"/>
    </source>
</evidence>
<gene>
    <name evidence="7" type="ORF">PVT68_12050</name>
</gene>
<protein>
    <submittedName>
        <fullName evidence="7">CidA/LrgA family protein</fullName>
    </submittedName>
</protein>
<dbReference type="Proteomes" id="UP001236500">
    <property type="component" value="Chromosome"/>
</dbReference>
<sequence length="138" mass="14754">MVTLTKVAHWCGGAALLVAFDLLGGALAATFSLPIPGSVFGMVLLLLALLLYGRVPEGLAQVSEQILRLLVLIFLPASVGIYFLRDLAPGDWLALVAAMVLGTLICFALTALLLKYLIQRAQGRPPRTDPKDNTPNEK</sequence>
<comment type="subcellular location">
    <subcellularLocation>
        <location evidence="1">Cell membrane</location>
        <topology evidence="1">Multi-pass membrane protein</topology>
    </subcellularLocation>
</comment>
<evidence type="ECO:0000313" key="7">
    <source>
        <dbReference type="EMBL" id="WGL15501.1"/>
    </source>
</evidence>
<dbReference type="EMBL" id="CP118605">
    <property type="protein sequence ID" value="WGL15501.1"/>
    <property type="molecule type" value="Genomic_DNA"/>
</dbReference>
<feature type="transmembrane region" description="Helical" evidence="6">
    <location>
        <begin position="96"/>
        <end position="118"/>
    </location>
</feature>
<evidence type="ECO:0000256" key="4">
    <source>
        <dbReference type="ARBA" id="ARBA00022989"/>
    </source>
</evidence>
<proteinExistence type="predicted"/>
<accession>A0ABY8N9E0</accession>
<evidence type="ECO:0000256" key="1">
    <source>
        <dbReference type="ARBA" id="ARBA00004651"/>
    </source>
</evidence>
<feature type="transmembrane region" description="Helical" evidence="6">
    <location>
        <begin position="67"/>
        <end position="84"/>
    </location>
</feature>
<keyword evidence="8" id="KW-1185">Reference proteome</keyword>
<keyword evidence="3 6" id="KW-0812">Transmembrane</keyword>
<name>A0ABY8N9E0_9GAMM</name>
<evidence type="ECO:0000256" key="6">
    <source>
        <dbReference type="SAM" id="Phobius"/>
    </source>
</evidence>
<reference evidence="7 8" key="1">
    <citation type="submission" date="2023-02" db="EMBL/GenBank/DDBJ databases">
        <title>Description and genomic characterization of Microbulbifer bruguierae sp. nov., isolated from the sediment of mangrove plant Bruguiera sexangula.</title>
        <authorList>
            <person name="Long M."/>
        </authorList>
    </citation>
    <scope>NUCLEOTIDE SEQUENCE [LARGE SCALE GENOMIC DNA]</scope>
    <source>
        <strain evidence="7 8">H12</strain>
    </source>
</reference>
<dbReference type="InterPro" id="IPR005538">
    <property type="entry name" value="LrgA/CidA"/>
</dbReference>
<keyword evidence="4 6" id="KW-1133">Transmembrane helix</keyword>
<evidence type="ECO:0000313" key="8">
    <source>
        <dbReference type="Proteomes" id="UP001236500"/>
    </source>
</evidence>
<dbReference type="PANTHER" id="PTHR33931:SF2">
    <property type="entry name" value="HOLIN-LIKE PROTEIN CIDA"/>
    <property type="match status" value="1"/>
</dbReference>
<organism evidence="7 8">
    <name type="scientific">Microbulbifer bruguierae</name>
    <dbReference type="NCBI Taxonomy" id="3029061"/>
    <lineage>
        <taxon>Bacteria</taxon>
        <taxon>Pseudomonadati</taxon>
        <taxon>Pseudomonadota</taxon>
        <taxon>Gammaproteobacteria</taxon>
        <taxon>Cellvibrionales</taxon>
        <taxon>Microbulbiferaceae</taxon>
        <taxon>Microbulbifer</taxon>
    </lineage>
</organism>
<feature type="transmembrane region" description="Helical" evidence="6">
    <location>
        <begin position="38"/>
        <end position="55"/>
    </location>
</feature>
<keyword evidence="2" id="KW-1003">Cell membrane</keyword>
<dbReference type="Pfam" id="PF03788">
    <property type="entry name" value="LrgA"/>
    <property type="match status" value="1"/>
</dbReference>
<evidence type="ECO:0000256" key="5">
    <source>
        <dbReference type="ARBA" id="ARBA00023136"/>
    </source>
</evidence>
<evidence type="ECO:0000256" key="2">
    <source>
        <dbReference type="ARBA" id="ARBA00022475"/>
    </source>
</evidence>
<keyword evidence="5 6" id="KW-0472">Membrane</keyword>
<dbReference type="RefSeq" id="WP_280318371.1">
    <property type="nucleotide sequence ID" value="NZ_CP118605.1"/>
</dbReference>
<dbReference type="PANTHER" id="PTHR33931">
    <property type="entry name" value="HOLIN-LIKE PROTEIN CIDA-RELATED"/>
    <property type="match status" value="1"/>
</dbReference>